<sequence length="75" mass="8342">MSTVVNNHQIASSSGFLHQALLATASDTLKCVTAKTNSFFRIQNRRFYQGKDFLVVLRYLLGQDFLQVDLASASS</sequence>
<dbReference type="WBParaSite" id="g8005">
    <property type="protein sequence ID" value="g8005"/>
    <property type="gene ID" value="g8005"/>
</dbReference>
<keyword evidence="1" id="KW-1185">Reference proteome</keyword>
<accession>A0A915CK43</accession>
<protein>
    <submittedName>
        <fullName evidence="2">Uncharacterized protein</fullName>
    </submittedName>
</protein>
<proteinExistence type="predicted"/>
<dbReference type="Proteomes" id="UP000887574">
    <property type="component" value="Unplaced"/>
</dbReference>
<name>A0A915CK43_9BILA</name>
<reference evidence="2" key="1">
    <citation type="submission" date="2022-11" db="UniProtKB">
        <authorList>
            <consortium name="WormBaseParasite"/>
        </authorList>
    </citation>
    <scope>IDENTIFICATION</scope>
</reference>
<organism evidence="1 2">
    <name type="scientific">Ditylenchus dipsaci</name>
    <dbReference type="NCBI Taxonomy" id="166011"/>
    <lineage>
        <taxon>Eukaryota</taxon>
        <taxon>Metazoa</taxon>
        <taxon>Ecdysozoa</taxon>
        <taxon>Nematoda</taxon>
        <taxon>Chromadorea</taxon>
        <taxon>Rhabditida</taxon>
        <taxon>Tylenchina</taxon>
        <taxon>Tylenchomorpha</taxon>
        <taxon>Sphaerularioidea</taxon>
        <taxon>Anguinidae</taxon>
        <taxon>Anguininae</taxon>
        <taxon>Ditylenchus</taxon>
    </lineage>
</organism>
<evidence type="ECO:0000313" key="1">
    <source>
        <dbReference type="Proteomes" id="UP000887574"/>
    </source>
</evidence>
<dbReference type="AlphaFoldDB" id="A0A915CK43"/>
<evidence type="ECO:0000313" key="2">
    <source>
        <dbReference type="WBParaSite" id="g8005"/>
    </source>
</evidence>